<evidence type="ECO:0000259" key="3">
    <source>
        <dbReference type="Pfam" id="PF03914"/>
    </source>
</evidence>
<keyword evidence="2" id="KW-1133">Transmembrane helix</keyword>
<comment type="similarity">
    <text evidence="1">Belongs to the CBF/MAK21 family.</text>
</comment>
<sequence length="480" mass="55155">MVMSENRVQSLTKELESSDEIIVEIDEHLSALENSNDVSAEFVSSIGSMLVEISKKLKTNKTVQNDYTSWLKDSYNRGNDALEKIVTRSAKKDLRVVAFKALVGLIPLHNDAFESKNMFPYNKYADLLRTLMICEHDISPVLPHLKDVLRYDDMKKSLWKALDLATQMDRLPVVKELSNIIRIVQCYEAPKKTEEPKQRFVRVKAVPLKPKETDKCLRRLWERLAMVKMDKDVKQLLLLALLEKIMPLMDRPVFLTDYFMGSLEEGGAIAVLALQGILELIQKYNMNYPDVYGKLYSMFTPDLFQTPYKSRFYYLSNLFMSSTMLPEALVAGFVKRLARLALVASPTDIIIILTFIINLIIRHPNLKCLMSRPGIAHFDSDPYLPNEPNPAESRAIDSCLWEVKLLQDHVVPTVAHTAHFIDQELPEIEKDMSAFLDHNIQHIFEKEMCIKVEEPPLTFERPSSTFLHKPSVMLAFSAWE</sequence>
<accession>A0ABN7BBM4</accession>
<keyword evidence="2" id="KW-0812">Transmembrane</keyword>
<evidence type="ECO:0000313" key="4">
    <source>
        <dbReference type="EMBL" id="BET01058.1"/>
    </source>
</evidence>
<dbReference type="Proteomes" id="UP001307889">
    <property type="component" value="Chromosome 12"/>
</dbReference>
<proteinExistence type="inferred from homology"/>
<keyword evidence="5" id="KW-1185">Reference proteome</keyword>
<name>A0ABN7BBM4_9HEMI</name>
<feature type="transmembrane region" description="Helical" evidence="2">
    <location>
        <begin position="340"/>
        <end position="361"/>
    </location>
</feature>
<evidence type="ECO:0000256" key="2">
    <source>
        <dbReference type="SAM" id="Phobius"/>
    </source>
</evidence>
<dbReference type="PANTHER" id="PTHR12455">
    <property type="entry name" value="NUCLEOLAR COMPLEX PROTEIN 4"/>
    <property type="match status" value="1"/>
</dbReference>
<feature type="transmembrane region" description="Helical" evidence="2">
    <location>
        <begin position="312"/>
        <end position="334"/>
    </location>
</feature>
<dbReference type="InterPro" id="IPR005612">
    <property type="entry name" value="CCAAT-binding_factor"/>
</dbReference>
<evidence type="ECO:0000256" key="1">
    <source>
        <dbReference type="ARBA" id="ARBA00007797"/>
    </source>
</evidence>
<organism evidence="4 5">
    <name type="scientific">Nesidiocoris tenuis</name>
    <dbReference type="NCBI Taxonomy" id="355587"/>
    <lineage>
        <taxon>Eukaryota</taxon>
        <taxon>Metazoa</taxon>
        <taxon>Ecdysozoa</taxon>
        <taxon>Arthropoda</taxon>
        <taxon>Hexapoda</taxon>
        <taxon>Insecta</taxon>
        <taxon>Pterygota</taxon>
        <taxon>Neoptera</taxon>
        <taxon>Paraneoptera</taxon>
        <taxon>Hemiptera</taxon>
        <taxon>Heteroptera</taxon>
        <taxon>Panheteroptera</taxon>
        <taxon>Cimicomorpha</taxon>
        <taxon>Miridae</taxon>
        <taxon>Dicyphina</taxon>
        <taxon>Nesidiocoris</taxon>
    </lineage>
</organism>
<keyword evidence="2" id="KW-0472">Membrane</keyword>
<gene>
    <name evidence="4" type="ORF">NTJ_13875</name>
</gene>
<dbReference type="EMBL" id="AP028920">
    <property type="protein sequence ID" value="BET01058.1"/>
    <property type="molecule type" value="Genomic_DNA"/>
</dbReference>
<dbReference type="PANTHER" id="PTHR12455:SF0">
    <property type="entry name" value="NUCLEOLAR COMPLEX PROTEIN 4 HOMOLOG"/>
    <property type="match status" value="1"/>
</dbReference>
<protein>
    <submittedName>
        <fullName evidence="4">Nucleolar complex protein</fullName>
    </submittedName>
</protein>
<evidence type="ECO:0000313" key="5">
    <source>
        <dbReference type="Proteomes" id="UP001307889"/>
    </source>
</evidence>
<reference evidence="4 5" key="1">
    <citation type="submission" date="2023-09" db="EMBL/GenBank/DDBJ databases">
        <title>Nesidiocoris tenuis whole genome shotgun sequence.</title>
        <authorList>
            <person name="Shibata T."/>
            <person name="Shimoda M."/>
            <person name="Kobayashi T."/>
            <person name="Uehara T."/>
        </authorList>
    </citation>
    <scope>NUCLEOTIDE SEQUENCE [LARGE SCALE GENOMIC DNA]</scope>
    <source>
        <strain evidence="4 5">Japan</strain>
    </source>
</reference>
<dbReference type="Pfam" id="PF03914">
    <property type="entry name" value="CBF"/>
    <property type="match status" value="1"/>
</dbReference>
<dbReference type="InterPro" id="IPR027193">
    <property type="entry name" value="Noc4"/>
</dbReference>
<feature type="domain" description="CCAAT-binding factor" evidence="3">
    <location>
        <begin position="270"/>
        <end position="418"/>
    </location>
</feature>